<evidence type="ECO:0000313" key="3">
    <source>
        <dbReference type="EMBL" id="ULP40321.1"/>
    </source>
</evidence>
<sequence>MPADAAMAAAVLRVIINVTTAYKSSEDNDPAGSAAAGFATFQTVMTEVGRQWAKGELKAFLDKKPTVLLENGIALVSALEFVNGWSTPERASTLNTSRAFFDSAISKLELAAPDKNRWHGKAAMAYGVTNDRLKDAVRAAMEADKALQNWAKSQSEMVMGIRSQFSYTRTGLTACLFVAYAVYSYVLAQTLAASSVIFPISAALAQEAALSATRTFQKGAVGAALIALVAEASYHMAEIHSTTDAWESDVQAKYDAALKMVPIFSDTAPQTVAPTTRATTMPTFHSPRSGEVPVPSSVSSPAPDRLRGYPVAGGKGGYGGDVTKKPSHAQAPTAPSAPDAPAQPATPVMTPAAMSAAGNVVQQVGQGLQGAASQATNAFKQTATPGTKAPDNELTHGEKVDGAGAAVGAEGATRAPVDAAVDPQHPHEPLPPVESATRPKP</sequence>
<keyword evidence="4" id="KW-1185">Reference proteome</keyword>
<feature type="compositionally biased region" description="Low complexity" evidence="1">
    <location>
        <begin position="329"/>
        <end position="347"/>
    </location>
</feature>
<evidence type="ECO:0000256" key="1">
    <source>
        <dbReference type="SAM" id="MobiDB-lite"/>
    </source>
</evidence>
<feature type="domain" description="ESX-1 secretion-associated protein EspA/EspE-like" evidence="2">
    <location>
        <begin position="84"/>
        <end position="164"/>
    </location>
</feature>
<dbReference type="RefSeq" id="WP_239719885.1">
    <property type="nucleotide sequence ID" value="NZ_CP092423.2"/>
</dbReference>
<gene>
    <name evidence="3" type="ORF">MJO58_14930</name>
</gene>
<dbReference type="EMBL" id="CP092423">
    <property type="protein sequence ID" value="ULP40321.1"/>
    <property type="molecule type" value="Genomic_DNA"/>
</dbReference>
<reference evidence="3" key="1">
    <citation type="submission" date="2022-08" db="EMBL/GenBank/DDBJ databases">
        <title>Complete genome sequence of 14 non-tuberculosis mycobacteria type-strains.</title>
        <authorList>
            <person name="Igarashi Y."/>
            <person name="Osugi A."/>
            <person name="Mitarai S."/>
        </authorList>
    </citation>
    <scope>NUCLEOTIDE SEQUENCE</scope>
    <source>
        <strain evidence="3">ATCC 51985</strain>
    </source>
</reference>
<protein>
    <recommendedName>
        <fullName evidence="2">ESX-1 secretion-associated protein EspA/EspE-like domain-containing protein</fullName>
    </recommendedName>
</protein>
<feature type="region of interest" description="Disordered" evidence="1">
    <location>
        <begin position="284"/>
        <end position="347"/>
    </location>
</feature>
<dbReference type="Proteomes" id="UP001055171">
    <property type="component" value="Chromosome"/>
</dbReference>
<evidence type="ECO:0000313" key="4">
    <source>
        <dbReference type="Proteomes" id="UP001055171"/>
    </source>
</evidence>
<evidence type="ECO:0000259" key="2">
    <source>
        <dbReference type="Pfam" id="PF18879"/>
    </source>
</evidence>
<feature type="compositionally biased region" description="Low complexity" evidence="1">
    <location>
        <begin position="286"/>
        <end position="303"/>
    </location>
</feature>
<feature type="region of interest" description="Disordered" evidence="1">
    <location>
        <begin position="382"/>
        <end position="441"/>
    </location>
</feature>
<dbReference type="Pfam" id="PF18879">
    <property type="entry name" value="EspA_EspE"/>
    <property type="match status" value="1"/>
</dbReference>
<proteinExistence type="predicted"/>
<feature type="compositionally biased region" description="Basic and acidic residues" evidence="1">
    <location>
        <begin position="390"/>
        <end position="401"/>
    </location>
</feature>
<name>A0ABY3UL49_MYCLN</name>
<dbReference type="InterPro" id="IPR043796">
    <property type="entry name" value="ESX-1_EspA/EspE-like"/>
</dbReference>
<feature type="compositionally biased region" description="Low complexity" evidence="1">
    <location>
        <begin position="402"/>
        <end position="412"/>
    </location>
</feature>
<organism evidence="3 4">
    <name type="scientific">Mycobacterium lentiflavum</name>
    <dbReference type="NCBI Taxonomy" id="141349"/>
    <lineage>
        <taxon>Bacteria</taxon>
        <taxon>Bacillati</taxon>
        <taxon>Actinomycetota</taxon>
        <taxon>Actinomycetes</taxon>
        <taxon>Mycobacteriales</taxon>
        <taxon>Mycobacteriaceae</taxon>
        <taxon>Mycobacterium</taxon>
        <taxon>Mycobacterium simiae complex</taxon>
    </lineage>
</organism>
<feature type="compositionally biased region" description="Gly residues" evidence="1">
    <location>
        <begin position="311"/>
        <end position="320"/>
    </location>
</feature>
<accession>A0ABY3UL49</accession>